<sequence length="221" mass="24062">MHAKAPHHRRPSGWLAGPGLGLRLNLWLSLPLGLLGHSAQALPWSVQVLDAKGQPLANAVIAVELKGQPKHLPSGSKTQAQMEQRSRQFQPFVLVVQTGTAVNFPNFDTVRHHVYSFSAAKKFDVKLYAGTPAEPVVFDKPGVATLGCNIHDSMSAHVVVVDTPLFGKTDASGLLKLDLPAGEHVLRYWHPGFKQPQLREQALSLSGSGNNRLELSLNLER</sequence>
<name>A0A840L2Z1_9BURK</name>
<comment type="caution">
    <text evidence="2">The sequence shown here is derived from an EMBL/GenBank/DDBJ whole genome shotgun (WGS) entry which is preliminary data.</text>
</comment>
<protein>
    <submittedName>
        <fullName evidence="2">Plastocyanin</fullName>
    </submittedName>
</protein>
<evidence type="ECO:0000313" key="2">
    <source>
        <dbReference type="EMBL" id="MBB4842844.1"/>
    </source>
</evidence>
<dbReference type="SUPFAM" id="SSF49503">
    <property type="entry name" value="Cupredoxins"/>
    <property type="match status" value="1"/>
</dbReference>
<gene>
    <name evidence="2" type="ORF">HNP55_001359</name>
</gene>
<dbReference type="RefSeq" id="WP_246448233.1">
    <property type="nucleotide sequence ID" value="NZ_JACHLP010000002.1"/>
</dbReference>
<dbReference type="Gene3D" id="2.60.40.420">
    <property type="entry name" value="Cupredoxins - blue copper proteins"/>
    <property type="match status" value="1"/>
</dbReference>
<comment type="subcellular location">
    <subcellularLocation>
        <location evidence="1">Periplasm</location>
    </subcellularLocation>
</comment>
<dbReference type="GO" id="GO:0042597">
    <property type="term" value="C:periplasmic space"/>
    <property type="evidence" value="ECO:0007669"/>
    <property type="project" value="UniProtKB-SubCell"/>
</dbReference>
<reference evidence="2 3" key="1">
    <citation type="submission" date="2020-08" db="EMBL/GenBank/DDBJ databases">
        <title>Functional genomics of gut bacteria from endangered species of beetles.</title>
        <authorList>
            <person name="Carlos-Shanley C."/>
        </authorList>
    </citation>
    <scope>NUCLEOTIDE SEQUENCE [LARGE SCALE GENOMIC DNA]</scope>
    <source>
        <strain evidence="2 3">S00239</strain>
    </source>
</reference>
<dbReference type="AlphaFoldDB" id="A0A840L2Z1"/>
<organism evidence="2 3">
    <name type="scientific">Roseateles oligotrophus</name>
    <dbReference type="NCBI Taxonomy" id="1769250"/>
    <lineage>
        <taxon>Bacteria</taxon>
        <taxon>Pseudomonadati</taxon>
        <taxon>Pseudomonadota</taxon>
        <taxon>Betaproteobacteria</taxon>
        <taxon>Burkholderiales</taxon>
        <taxon>Sphaerotilaceae</taxon>
        <taxon>Roseateles</taxon>
    </lineage>
</organism>
<keyword evidence="3" id="KW-1185">Reference proteome</keyword>
<dbReference type="InterPro" id="IPR008972">
    <property type="entry name" value="Cupredoxin"/>
</dbReference>
<dbReference type="InterPro" id="IPR034242">
    <property type="entry name" value="MauL"/>
</dbReference>
<evidence type="ECO:0000313" key="3">
    <source>
        <dbReference type="Proteomes" id="UP000562027"/>
    </source>
</evidence>
<dbReference type="CDD" id="cd04221">
    <property type="entry name" value="MauL"/>
    <property type="match status" value="1"/>
</dbReference>
<dbReference type="Proteomes" id="UP000562027">
    <property type="component" value="Unassembled WGS sequence"/>
</dbReference>
<dbReference type="EMBL" id="JACHLP010000002">
    <property type="protein sequence ID" value="MBB4842844.1"/>
    <property type="molecule type" value="Genomic_DNA"/>
</dbReference>
<accession>A0A840L2Z1</accession>
<evidence type="ECO:0000256" key="1">
    <source>
        <dbReference type="ARBA" id="ARBA00004418"/>
    </source>
</evidence>
<proteinExistence type="predicted"/>